<dbReference type="CDD" id="cd06445">
    <property type="entry name" value="ATase"/>
    <property type="match status" value="1"/>
</dbReference>
<dbReference type="SUPFAM" id="SSF53155">
    <property type="entry name" value="Methylated DNA-protein cysteine methyltransferase domain"/>
    <property type="match status" value="1"/>
</dbReference>
<comment type="similarity">
    <text evidence="2 9">Belongs to the MGMT family.</text>
</comment>
<dbReference type="NCBIfam" id="TIGR00589">
    <property type="entry name" value="ogt"/>
    <property type="match status" value="1"/>
</dbReference>
<dbReference type="GO" id="GO:0006307">
    <property type="term" value="P:DNA alkylation repair"/>
    <property type="evidence" value="ECO:0007669"/>
    <property type="project" value="UniProtKB-UniRule"/>
</dbReference>
<name>A0A919ANH1_9PROT</name>
<accession>A0A919ANH1</accession>
<keyword evidence="6 9" id="KW-0227">DNA damage</keyword>
<feature type="domain" description="Methylated-DNA-[protein]-cysteine S-methyltransferase DNA binding" evidence="10">
    <location>
        <begin position="68"/>
        <end position="146"/>
    </location>
</feature>
<dbReference type="PANTHER" id="PTHR10815">
    <property type="entry name" value="METHYLATED-DNA--PROTEIN-CYSTEINE METHYLTRANSFERASE"/>
    <property type="match status" value="1"/>
</dbReference>
<dbReference type="InterPro" id="IPR014048">
    <property type="entry name" value="MethylDNA_cys_MeTrfase_DNA-bd"/>
</dbReference>
<dbReference type="GO" id="GO:0003908">
    <property type="term" value="F:methylated-DNA-[protein]-cysteine S-methyltransferase activity"/>
    <property type="evidence" value="ECO:0007669"/>
    <property type="project" value="UniProtKB-UniRule"/>
</dbReference>
<sequence>MPQLSMHTPMADLTLTEIDGVIVSVDWGWSPFQEPNDLLLEAKRQLDEYFDGDRKTFDLPMDADGTAHQKKVWQRMLEIPYGETMTYGDISAELKSAAQAIGNACGANPLPILIPCHRIVAASGKLGGYSGDGGPITKRALLVLEGALPVSYELDL</sequence>
<keyword evidence="3 9" id="KW-0963">Cytoplasm</keyword>
<evidence type="ECO:0000256" key="3">
    <source>
        <dbReference type="ARBA" id="ARBA00022490"/>
    </source>
</evidence>
<comment type="function">
    <text evidence="9">Involved in the cellular defense against the biological effects of O6-methylguanine (O6-MeG) and O4-methylthymine (O4-MeT) in DNA. Repairs the methylated nucleobase in DNA by stoichiometrically transferring the methyl group to a cysteine residue in the enzyme. This is a suicide reaction: the enzyme is irreversibly inactivated.</text>
</comment>
<dbReference type="InterPro" id="IPR008332">
    <property type="entry name" value="MethylG_MeTrfase_N"/>
</dbReference>
<comment type="subcellular location">
    <subcellularLocation>
        <location evidence="9">Cytoplasm</location>
    </subcellularLocation>
</comment>
<dbReference type="PANTHER" id="PTHR10815:SF13">
    <property type="entry name" value="METHYLATED-DNA--PROTEIN-CYSTEINE METHYLTRANSFERASE"/>
    <property type="match status" value="1"/>
</dbReference>
<dbReference type="EC" id="2.1.1.63" evidence="9"/>
<dbReference type="Proteomes" id="UP000630923">
    <property type="component" value="Unassembled WGS sequence"/>
</dbReference>
<reference evidence="12" key="2">
    <citation type="submission" date="2020-09" db="EMBL/GenBank/DDBJ databases">
        <authorList>
            <person name="Sun Q."/>
            <person name="Kim S."/>
        </authorList>
    </citation>
    <scope>NUCLEOTIDE SEQUENCE</scope>
    <source>
        <strain evidence="12">KCTC 42590</strain>
    </source>
</reference>
<dbReference type="InterPro" id="IPR036388">
    <property type="entry name" value="WH-like_DNA-bd_sf"/>
</dbReference>
<comment type="catalytic activity">
    <reaction evidence="1 9">
        <text>a 4-O-methyl-thymidine in DNA + L-cysteinyl-[protein] = a thymidine in DNA + S-methyl-L-cysteinyl-[protein]</text>
        <dbReference type="Rhea" id="RHEA:53428"/>
        <dbReference type="Rhea" id="RHEA-COMP:10131"/>
        <dbReference type="Rhea" id="RHEA-COMP:10132"/>
        <dbReference type="Rhea" id="RHEA-COMP:13555"/>
        <dbReference type="Rhea" id="RHEA-COMP:13556"/>
        <dbReference type="ChEBI" id="CHEBI:29950"/>
        <dbReference type="ChEBI" id="CHEBI:82612"/>
        <dbReference type="ChEBI" id="CHEBI:137386"/>
        <dbReference type="ChEBI" id="CHEBI:137387"/>
        <dbReference type="EC" id="2.1.1.63"/>
    </reaction>
</comment>
<dbReference type="InterPro" id="IPR023546">
    <property type="entry name" value="MGMT"/>
</dbReference>
<dbReference type="AlphaFoldDB" id="A0A919ANH1"/>
<dbReference type="Pfam" id="PF02870">
    <property type="entry name" value="Methyltransf_1N"/>
    <property type="match status" value="1"/>
</dbReference>
<keyword evidence="7 9" id="KW-0234">DNA repair</keyword>
<dbReference type="RefSeq" id="WP_191250171.1">
    <property type="nucleotide sequence ID" value="NZ_BNCI01000001.1"/>
</dbReference>
<evidence type="ECO:0000256" key="5">
    <source>
        <dbReference type="ARBA" id="ARBA00022679"/>
    </source>
</evidence>
<evidence type="ECO:0000259" key="10">
    <source>
        <dbReference type="Pfam" id="PF01035"/>
    </source>
</evidence>
<protein>
    <recommendedName>
        <fullName evidence="9">Methylated-DNA--protein-cysteine methyltransferase</fullName>
        <ecNumber evidence="9">2.1.1.63</ecNumber>
    </recommendedName>
    <alternativeName>
        <fullName evidence="9">6-O-methylguanine-DNA methyltransferase</fullName>
        <shortName evidence="9">MGMT</shortName>
    </alternativeName>
    <alternativeName>
        <fullName evidence="9">O-6-methylguanine-DNA-alkyltransferase</fullName>
    </alternativeName>
</protein>
<evidence type="ECO:0000259" key="11">
    <source>
        <dbReference type="Pfam" id="PF02870"/>
    </source>
</evidence>
<evidence type="ECO:0000313" key="13">
    <source>
        <dbReference type="Proteomes" id="UP000630923"/>
    </source>
</evidence>
<dbReference type="SUPFAM" id="SSF46767">
    <property type="entry name" value="Methylated DNA-protein cysteine methyltransferase, C-terminal domain"/>
    <property type="match status" value="1"/>
</dbReference>
<dbReference type="GO" id="GO:0032259">
    <property type="term" value="P:methylation"/>
    <property type="evidence" value="ECO:0007669"/>
    <property type="project" value="UniProtKB-KW"/>
</dbReference>
<evidence type="ECO:0000256" key="6">
    <source>
        <dbReference type="ARBA" id="ARBA00022763"/>
    </source>
</evidence>
<comment type="catalytic activity">
    <reaction evidence="8 9">
        <text>a 6-O-methyl-2'-deoxyguanosine in DNA + L-cysteinyl-[protein] = S-methyl-L-cysteinyl-[protein] + a 2'-deoxyguanosine in DNA</text>
        <dbReference type="Rhea" id="RHEA:24000"/>
        <dbReference type="Rhea" id="RHEA-COMP:10131"/>
        <dbReference type="Rhea" id="RHEA-COMP:10132"/>
        <dbReference type="Rhea" id="RHEA-COMP:11367"/>
        <dbReference type="Rhea" id="RHEA-COMP:11368"/>
        <dbReference type="ChEBI" id="CHEBI:29950"/>
        <dbReference type="ChEBI" id="CHEBI:82612"/>
        <dbReference type="ChEBI" id="CHEBI:85445"/>
        <dbReference type="ChEBI" id="CHEBI:85448"/>
        <dbReference type="EC" id="2.1.1.63"/>
    </reaction>
</comment>
<organism evidence="12 13">
    <name type="scientific">Kordiimonas sediminis</name>
    <dbReference type="NCBI Taxonomy" id="1735581"/>
    <lineage>
        <taxon>Bacteria</taxon>
        <taxon>Pseudomonadati</taxon>
        <taxon>Pseudomonadota</taxon>
        <taxon>Alphaproteobacteria</taxon>
        <taxon>Kordiimonadales</taxon>
        <taxon>Kordiimonadaceae</taxon>
        <taxon>Kordiimonas</taxon>
    </lineage>
</organism>
<dbReference type="PROSITE" id="PS00374">
    <property type="entry name" value="MGMT"/>
    <property type="match status" value="1"/>
</dbReference>
<comment type="caution">
    <text evidence="12">The sequence shown here is derived from an EMBL/GenBank/DDBJ whole genome shotgun (WGS) entry which is preliminary data.</text>
</comment>
<comment type="miscellaneous">
    <text evidence="9">This enzyme catalyzes only one turnover and therefore is not strictly catalytic. According to one definition, an enzyme is a biocatalyst that acts repeatedly and over many reaction cycles.</text>
</comment>
<dbReference type="InterPro" id="IPR036631">
    <property type="entry name" value="MGMT_N_sf"/>
</dbReference>
<dbReference type="InterPro" id="IPR001497">
    <property type="entry name" value="MethylDNA_cys_MeTrfase_AS"/>
</dbReference>
<feature type="active site" description="Nucleophile; methyl group acceptor" evidence="9">
    <location>
        <position position="116"/>
    </location>
</feature>
<keyword evidence="5 9" id="KW-0808">Transferase</keyword>
<proteinExistence type="inferred from homology"/>
<gene>
    <name evidence="12" type="ORF">GCM10017044_07150</name>
</gene>
<dbReference type="Gene3D" id="1.10.10.10">
    <property type="entry name" value="Winged helix-like DNA-binding domain superfamily/Winged helix DNA-binding domain"/>
    <property type="match status" value="1"/>
</dbReference>
<dbReference type="HAMAP" id="MF_00772">
    <property type="entry name" value="OGT"/>
    <property type="match status" value="1"/>
</dbReference>
<dbReference type="FunFam" id="1.10.10.10:FF:000214">
    <property type="entry name" value="Methylated-DNA--protein-cysteine methyltransferase"/>
    <property type="match status" value="1"/>
</dbReference>
<reference evidence="12" key="1">
    <citation type="journal article" date="2014" name="Int. J. Syst. Evol. Microbiol.">
        <title>Complete genome sequence of Corynebacterium casei LMG S-19264T (=DSM 44701T), isolated from a smear-ripened cheese.</title>
        <authorList>
            <consortium name="US DOE Joint Genome Institute (JGI-PGF)"/>
            <person name="Walter F."/>
            <person name="Albersmeier A."/>
            <person name="Kalinowski J."/>
            <person name="Ruckert C."/>
        </authorList>
    </citation>
    <scope>NUCLEOTIDE SEQUENCE</scope>
    <source>
        <strain evidence="12">KCTC 42590</strain>
    </source>
</reference>
<dbReference type="Pfam" id="PF01035">
    <property type="entry name" value="DNA_binding_1"/>
    <property type="match status" value="1"/>
</dbReference>
<evidence type="ECO:0000256" key="8">
    <source>
        <dbReference type="ARBA" id="ARBA00049348"/>
    </source>
</evidence>
<evidence type="ECO:0000256" key="1">
    <source>
        <dbReference type="ARBA" id="ARBA00001286"/>
    </source>
</evidence>
<dbReference type="Gene3D" id="3.30.160.70">
    <property type="entry name" value="Methylated DNA-protein cysteine methyltransferase domain"/>
    <property type="match status" value="1"/>
</dbReference>
<dbReference type="EMBL" id="BNCI01000001">
    <property type="protein sequence ID" value="GHF15553.1"/>
    <property type="molecule type" value="Genomic_DNA"/>
</dbReference>
<evidence type="ECO:0000256" key="7">
    <source>
        <dbReference type="ARBA" id="ARBA00023204"/>
    </source>
</evidence>
<evidence type="ECO:0000256" key="2">
    <source>
        <dbReference type="ARBA" id="ARBA00008711"/>
    </source>
</evidence>
<evidence type="ECO:0000256" key="4">
    <source>
        <dbReference type="ARBA" id="ARBA00022603"/>
    </source>
</evidence>
<keyword evidence="4 9" id="KW-0489">Methyltransferase</keyword>
<dbReference type="GO" id="GO:0005737">
    <property type="term" value="C:cytoplasm"/>
    <property type="evidence" value="ECO:0007669"/>
    <property type="project" value="UniProtKB-SubCell"/>
</dbReference>
<keyword evidence="13" id="KW-1185">Reference proteome</keyword>
<feature type="domain" description="Methylguanine DNA methyltransferase ribonuclease-like" evidence="11">
    <location>
        <begin position="6"/>
        <end position="62"/>
    </location>
</feature>
<dbReference type="InterPro" id="IPR036217">
    <property type="entry name" value="MethylDNA_cys_MeTrfase_DNAb"/>
</dbReference>
<evidence type="ECO:0000313" key="12">
    <source>
        <dbReference type="EMBL" id="GHF15553.1"/>
    </source>
</evidence>
<evidence type="ECO:0000256" key="9">
    <source>
        <dbReference type="HAMAP-Rule" id="MF_00772"/>
    </source>
</evidence>